<dbReference type="PANTHER" id="PTHR43284">
    <property type="entry name" value="ASPARAGINE SYNTHETASE (GLUTAMINE-HYDROLYZING)"/>
    <property type="match status" value="1"/>
</dbReference>
<evidence type="ECO:0000256" key="1">
    <source>
        <dbReference type="ARBA" id="ARBA00005187"/>
    </source>
</evidence>
<evidence type="ECO:0000256" key="2">
    <source>
        <dbReference type="ARBA" id="ARBA00012737"/>
    </source>
</evidence>
<gene>
    <name evidence="5" type="ORF">H8M03_03090</name>
</gene>
<dbReference type="GO" id="GO:0004066">
    <property type="term" value="F:asparagine synthase (glutamine-hydrolyzing) activity"/>
    <property type="evidence" value="ECO:0007669"/>
    <property type="project" value="UniProtKB-EC"/>
</dbReference>
<dbReference type="PANTHER" id="PTHR43284:SF1">
    <property type="entry name" value="ASPARAGINE SYNTHETASE"/>
    <property type="match status" value="1"/>
</dbReference>
<proteinExistence type="predicted"/>
<protein>
    <recommendedName>
        <fullName evidence="2">asparagine synthase (glutamine-hydrolyzing)</fullName>
        <ecNumber evidence="2">6.3.5.4</ecNumber>
    </recommendedName>
</protein>
<evidence type="ECO:0000256" key="3">
    <source>
        <dbReference type="ARBA" id="ARBA00048741"/>
    </source>
</evidence>
<feature type="domain" description="Asparagine synthetase" evidence="4">
    <location>
        <begin position="203"/>
        <end position="530"/>
    </location>
</feature>
<sequence>MGEANGRLSQLTLVTSPDLPWLAGRAALLVGRLFERDTNREISDGAALDRAIANDEEELLRTHWGSYVLVHETKSGDLKVLRDPSGAIPCYVAGPDREVILSDATIGRALNLIERPQIDWAFVVQWLQFPFLRVAGTGLDGVTELTPGASRPLACSQSSETQLWRPLSFARAAMDEPDDAARMLRQTALSSVPRASGDALTLIQISGGLDSSILAACLAARGRNLKAMTFATSSPDGDERQYAEAVAGHLGIPLEIVHESDVCPSAPAPPGFRPGINLLLDAIDRTVEDYRQAIGAGIVVDGGGGDSLFGFSRTAAPILDAFRAGEAWATMRSVSERSSASMWRVAEVTLRQLLRRPSGWPDNPHFLGSAARLRPAERHPWLAGAARLPRGKLEHLTSLVHIQHFLDRHAIGGDHRHPLMNQPLIELCLSIPSWMWNADGCDRAVARRAFWESLPRSITERRTKGSLQGYFHRRFLKLRPDMRPLLLDGELARRQLVDRAAIEAALRDDEVLSDDRALRLSEIATLESWLSAWCSLGAS</sequence>
<dbReference type="EC" id="6.3.5.4" evidence="2"/>
<dbReference type="Proteomes" id="UP000515861">
    <property type="component" value="Chromosome"/>
</dbReference>
<accession>A0A7G9L3Z7</accession>
<evidence type="ECO:0000259" key="4">
    <source>
        <dbReference type="Pfam" id="PF00733"/>
    </source>
</evidence>
<dbReference type="KEGG" id="ssau:H8M03_03090"/>
<comment type="pathway">
    <text evidence="1">Amino-acid biosynthesis; L-asparagine biosynthesis; L-asparagine from L-aspartate (L-Gln route): step 1/1.</text>
</comment>
<comment type="catalytic activity">
    <reaction evidence="3">
        <text>L-aspartate + L-glutamine + ATP + H2O = L-asparagine + L-glutamate + AMP + diphosphate + H(+)</text>
        <dbReference type="Rhea" id="RHEA:12228"/>
        <dbReference type="ChEBI" id="CHEBI:15377"/>
        <dbReference type="ChEBI" id="CHEBI:15378"/>
        <dbReference type="ChEBI" id="CHEBI:29985"/>
        <dbReference type="ChEBI" id="CHEBI:29991"/>
        <dbReference type="ChEBI" id="CHEBI:30616"/>
        <dbReference type="ChEBI" id="CHEBI:33019"/>
        <dbReference type="ChEBI" id="CHEBI:58048"/>
        <dbReference type="ChEBI" id="CHEBI:58359"/>
        <dbReference type="ChEBI" id="CHEBI:456215"/>
        <dbReference type="EC" id="6.3.5.4"/>
    </reaction>
</comment>
<evidence type="ECO:0000313" key="5">
    <source>
        <dbReference type="EMBL" id="QNM83346.1"/>
    </source>
</evidence>
<dbReference type="AlphaFoldDB" id="A0A7G9L3Z7"/>
<evidence type="ECO:0000313" key="6">
    <source>
        <dbReference type="Proteomes" id="UP000515861"/>
    </source>
</evidence>
<dbReference type="Pfam" id="PF00733">
    <property type="entry name" value="Asn_synthase"/>
    <property type="match status" value="1"/>
</dbReference>
<keyword evidence="6" id="KW-1185">Reference proteome</keyword>
<dbReference type="InterPro" id="IPR014729">
    <property type="entry name" value="Rossmann-like_a/b/a_fold"/>
</dbReference>
<dbReference type="Gene3D" id="3.40.50.620">
    <property type="entry name" value="HUPs"/>
    <property type="match status" value="1"/>
</dbReference>
<reference evidence="5 6" key="1">
    <citation type="submission" date="2020-08" db="EMBL/GenBank/DDBJ databases">
        <title>Sphingomonas sp. sand1-3 16S ribosomal RNA gene Genome sequencing and assembly.</title>
        <authorList>
            <person name="Kang M."/>
        </authorList>
    </citation>
    <scope>NUCLEOTIDE SEQUENCE [LARGE SCALE GENOMIC DNA]</scope>
    <source>
        <strain evidence="6">sand1-3</strain>
    </source>
</reference>
<dbReference type="InterPro" id="IPR029055">
    <property type="entry name" value="Ntn_hydrolases_N"/>
</dbReference>
<dbReference type="InterPro" id="IPR051786">
    <property type="entry name" value="ASN_synthetase/amidase"/>
</dbReference>
<organism evidence="5 6">
    <name type="scientific">Sphingomonas sabuli</name>
    <dbReference type="NCBI Taxonomy" id="2764186"/>
    <lineage>
        <taxon>Bacteria</taxon>
        <taxon>Pseudomonadati</taxon>
        <taxon>Pseudomonadota</taxon>
        <taxon>Alphaproteobacteria</taxon>
        <taxon>Sphingomonadales</taxon>
        <taxon>Sphingomonadaceae</taxon>
        <taxon>Sphingomonas</taxon>
    </lineage>
</organism>
<dbReference type="SUPFAM" id="SSF56235">
    <property type="entry name" value="N-terminal nucleophile aminohydrolases (Ntn hydrolases)"/>
    <property type="match status" value="1"/>
</dbReference>
<dbReference type="InterPro" id="IPR001962">
    <property type="entry name" value="Asn_synthase"/>
</dbReference>
<dbReference type="GO" id="GO:0006529">
    <property type="term" value="P:asparagine biosynthetic process"/>
    <property type="evidence" value="ECO:0007669"/>
    <property type="project" value="InterPro"/>
</dbReference>
<dbReference type="EMBL" id="CP060697">
    <property type="protein sequence ID" value="QNM83346.1"/>
    <property type="molecule type" value="Genomic_DNA"/>
</dbReference>
<name>A0A7G9L3Z7_9SPHN</name>
<dbReference type="RefSeq" id="WP_187480301.1">
    <property type="nucleotide sequence ID" value="NZ_CP060697.1"/>
</dbReference>
<dbReference type="SUPFAM" id="SSF52402">
    <property type="entry name" value="Adenine nucleotide alpha hydrolases-like"/>
    <property type="match status" value="1"/>
</dbReference>